<dbReference type="PANTHER" id="PTHR37484">
    <property type="entry name" value="ROD SHAPE-DETERMINING PROTEIN MRED"/>
    <property type="match status" value="1"/>
</dbReference>
<reference evidence="10" key="1">
    <citation type="submission" date="2021-11" db="EMBL/GenBank/DDBJ databases">
        <authorList>
            <person name="Rodrigo-Torres L."/>
            <person name="Arahal R. D."/>
            <person name="Lucena T."/>
        </authorList>
    </citation>
    <scope>NUCLEOTIDE SEQUENCE</scope>
    <source>
        <strain evidence="10">CECT 7929</strain>
    </source>
</reference>
<comment type="caution">
    <text evidence="10">The sequence shown here is derived from an EMBL/GenBank/DDBJ whole genome shotgun (WGS) entry which is preliminary data.</text>
</comment>
<dbReference type="EMBL" id="CAKLDI010000001">
    <property type="protein sequence ID" value="CAH0534463.1"/>
    <property type="molecule type" value="Genomic_DNA"/>
</dbReference>
<sequence length="162" mass="19013">MLHRLLQGRGIIWCSLILAMVLQAAPWPAAIEPFRPSWILLVLFYWVLALPHRVNVGSALFIGLLWDLLLGSTLGVRGMMVSVLTYILALNFQVIRNMSLWQQAAIIAFMTMIGKLMEFWLQYVVRDIQFAPDMLWGSLFDFLLWPWIFLLLRRVRRHFRIK</sequence>
<evidence type="ECO:0000256" key="3">
    <source>
        <dbReference type="ARBA" id="ARBA00022475"/>
    </source>
</evidence>
<evidence type="ECO:0000313" key="10">
    <source>
        <dbReference type="EMBL" id="CAH0534463.1"/>
    </source>
</evidence>
<protein>
    <recommendedName>
        <fullName evidence="8">Rod shape-determining protein MreD</fullName>
    </recommendedName>
</protein>
<keyword evidence="4 9" id="KW-0812">Transmembrane</keyword>
<keyword evidence="8" id="KW-0997">Cell inner membrane</keyword>
<gene>
    <name evidence="10" type="primary">mreD</name>
    <name evidence="10" type="ORF">VST7929_02396</name>
</gene>
<dbReference type="RefSeq" id="WP_237467120.1">
    <property type="nucleotide sequence ID" value="NZ_CAKLDI010000001.1"/>
</dbReference>
<comment type="similarity">
    <text evidence="2 8">Belongs to the MreD family.</text>
</comment>
<comment type="function">
    <text evidence="8">Involved in formation of the rod shape of the cell. May also contribute to regulation of formation of penicillin-binding proteins.</text>
</comment>
<dbReference type="NCBIfam" id="TIGR03426">
    <property type="entry name" value="shape_MreD"/>
    <property type="match status" value="1"/>
</dbReference>
<dbReference type="InterPro" id="IPR026034">
    <property type="entry name" value="MreD_proteobac"/>
</dbReference>
<evidence type="ECO:0000256" key="7">
    <source>
        <dbReference type="ARBA" id="ARBA00023136"/>
    </source>
</evidence>
<evidence type="ECO:0000256" key="9">
    <source>
        <dbReference type="SAM" id="Phobius"/>
    </source>
</evidence>
<feature type="transmembrane region" description="Helical" evidence="9">
    <location>
        <begin position="6"/>
        <end position="25"/>
    </location>
</feature>
<keyword evidence="3 8" id="KW-1003">Cell membrane</keyword>
<dbReference type="InterPro" id="IPR007227">
    <property type="entry name" value="Cell_shape_determining_MreD"/>
</dbReference>
<name>A0ABN8DX97_9VIBR</name>
<evidence type="ECO:0000256" key="4">
    <source>
        <dbReference type="ARBA" id="ARBA00022692"/>
    </source>
</evidence>
<keyword evidence="11" id="KW-1185">Reference proteome</keyword>
<dbReference type="Proteomes" id="UP000838672">
    <property type="component" value="Unassembled WGS sequence"/>
</dbReference>
<feature type="transmembrane region" description="Helical" evidence="9">
    <location>
        <begin position="74"/>
        <end position="92"/>
    </location>
</feature>
<evidence type="ECO:0000256" key="5">
    <source>
        <dbReference type="ARBA" id="ARBA00022960"/>
    </source>
</evidence>
<dbReference type="NCBIfam" id="NF008282">
    <property type="entry name" value="PRK11060.1"/>
    <property type="match status" value="1"/>
</dbReference>
<keyword evidence="6 9" id="KW-1133">Transmembrane helix</keyword>
<feature type="transmembrane region" description="Helical" evidence="9">
    <location>
        <begin position="135"/>
        <end position="152"/>
    </location>
</feature>
<evidence type="ECO:0000256" key="8">
    <source>
        <dbReference type="PIRNR" id="PIRNR018472"/>
    </source>
</evidence>
<accession>A0ABN8DX97</accession>
<proteinExistence type="inferred from homology"/>
<dbReference type="PANTHER" id="PTHR37484:SF1">
    <property type="entry name" value="ROD SHAPE-DETERMINING PROTEIN MRED"/>
    <property type="match status" value="1"/>
</dbReference>
<dbReference type="PIRSF" id="PIRSF018472">
    <property type="entry name" value="MreD_proteobac"/>
    <property type="match status" value="1"/>
</dbReference>
<organism evidence="10 11">
    <name type="scientific">Vibrio stylophorae</name>
    <dbReference type="NCBI Taxonomy" id="659351"/>
    <lineage>
        <taxon>Bacteria</taxon>
        <taxon>Pseudomonadati</taxon>
        <taxon>Pseudomonadota</taxon>
        <taxon>Gammaproteobacteria</taxon>
        <taxon>Vibrionales</taxon>
        <taxon>Vibrionaceae</taxon>
        <taxon>Vibrio</taxon>
    </lineage>
</organism>
<feature type="transmembrane region" description="Helical" evidence="9">
    <location>
        <begin position="104"/>
        <end position="123"/>
    </location>
</feature>
<evidence type="ECO:0000256" key="6">
    <source>
        <dbReference type="ARBA" id="ARBA00022989"/>
    </source>
</evidence>
<keyword evidence="7 8" id="KW-0472">Membrane</keyword>
<keyword evidence="5 8" id="KW-0133">Cell shape</keyword>
<evidence type="ECO:0000256" key="1">
    <source>
        <dbReference type="ARBA" id="ARBA00004651"/>
    </source>
</evidence>
<comment type="subcellular location">
    <subcellularLocation>
        <location evidence="8">Cell inner membrane</location>
    </subcellularLocation>
    <subcellularLocation>
        <location evidence="1">Cell membrane</location>
        <topology evidence="1">Multi-pass membrane protein</topology>
    </subcellularLocation>
</comment>
<evidence type="ECO:0000256" key="2">
    <source>
        <dbReference type="ARBA" id="ARBA00007776"/>
    </source>
</evidence>
<dbReference type="Pfam" id="PF04093">
    <property type="entry name" value="MreD"/>
    <property type="match status" value="1"/>
</dbReference>
<evidence type="ECO:0000313" key="11">
    <source>
        <dbReference type="Proteomes" id="UP000838672"/>
    </source>
</evidence>